<comment type="caution">
    <text evidence="2">The sequence shown here is derived from an EMBL/GenBank/DDBJ whole genome shotgun (WGS) entry which is preliminary data.</text>
</comment>
<keyword evidence="3" id="KW-1185">Reference proteome</keyword>
<gene>
    <name evidence="2" type="ORF">EJ08DRAFT_660578</name>
</gene>
<dbReference type="EMBL" id="MU007037">
    <property type="protein sequence ID" value="KAF2430636.1"/>
    <property type="molecule type" value="Genomic_DNA"/>
</dbReference>
<name>A0A9P4NS04_9PEZI</name>
<feature type="region of interest" description="Disordered" evidence="1">
    <location>
        <begin position="525"/>
        <end position="557"/>
    </location>
</feature>
<organism evidence="2 3">
    <name type="scientific">Tothia fuscella</name>
    <dbReference type="NCBI Taxonomy" id="1048955"/>
    <lineage>
        <taxon>Eukaryota</taxon>
        <taxon>Fungi</taxon>
        <taxon>Dikarya</taxon>
        <taxon>Ascomycota</taxon>
        <taxon>Pezizomycotina</taxon>
        <taxon>Dothideomycetes</taxon>
        <taxon>Pleosporomycetidae</taxon>
        <taxon>Venturiales</taxon>
        <taxon>Cylindrosympodiaceae</taxon>
        <taxon>Tothia</taxon>
    </lineage>
</organism>
<dbReference type="Proteomes" id="UP000800235">
    <property type="component" value="Unassembled WGS sequence"/>
</dbReference>
<accession>A0A9P4NS04</accession>
<feature type="region of interest" description="Disordered" evidence="1">
    <location>
        <begin position="875"/>
        <end position="958"/>
    </location>
</feature>
<feature type="compositionally biased region" description="Polar residues" evidence="1">
    <location>
        <begin position="74"/>
        <end position="93"/>
    </location>
</feature>
<feature type="region of interest" description="Disordered" evidence="1">
    <location>
        <begin position="72"/>
        <end position="93"/>
    </location>
</feature>
<reference evidence="2" key="1">
    <citation type="journal article" date="2020" name="Stud. Mycol.">
        <title>101 Dothideomycetes genomes: a test case for predicting lifestyles and emergence of pathogens.</title>
        <authorList>
            <person name="Haridas S."/>
            <person name="Albert R."/>
            <person name="Binder M."/>
            <person name="Bloem J."/>
            <person name="Labutti K."/>
            <person name="Salamov A."/>
            <person name="Andreopoulos B."/>
            <person name="Baker S."/>
            <person name="Barry K."/>
            <person name="Bills G."/>
            <person name="Bluhm B."/>
            <person name="Cannon C."/>
            <person name="Castanera R."/>
            <person name="Culley D."/>
            <person name="Daum C."/>
            <person name="Ezra D."/>
            <person name="Gonzalez J."/>
            <person name="Henrissat B."/>
            <person name="Kuo A."/>
            <person name="Liang C."/>
            <person name="Lipzen A."/>
            <person name="Lutzoni F."/>
            <person name="Magnuson J."/>
            <person name="Mondo S."/>
            <person name="Nolan M."/>
            <person name="Ohm R."/>
            <person name="Pangilinan J."/>
            <person name="Park H.-J."/>
            <person name="Ramirez L."/>
            <person name="Alfaro M."/>
            <person name="Sun H."/>
            <person name="Tritt A."/>
            <person name="Yoshinaga Y."/>
            <person name="Zwiers L.-H."/>
            <person name="Turgeon B."/>
            <person name="Goodwin S."/>
            <person name="Spatafora J."/>
            <person name="Crous P."/>
            <person name="Grigoriev I."/>
        </authorList>
    </citation>
    <scope>NUCLEOTIDE SEQUENCE</scope>
    <source>
        <strain evidence="2">CBS 130266</strain>
    </source>
</reference>
<feature type="compositionally biased region" description="Basic and acidic residues" evidence="1">
    <location>
        <begin position="890"/>
        <end position="902"/>
    </location>
</feature>
<feature type="compositionally biased region" description="Polar residues" evidence="1">
    <location>
        <begin position="532"/>
        <end position="549"/>
    </location>
</feature>
<proteinExistence type="predicted"/>
<feature type="compositionally biased region" description="Acidic residues" evidence="1">
    <location>
        <begin position="947"/>
        <end position="958"/>
    </location>
</feature>
<evidence type="ECO:0000256" key="1">
    <source>
        <dbReference type="SAM" id="MobiDB-lite"/>
    </source>
</evidence>
<feature type="region of interest" description="Disordered" evidence="1">
    <location>
        <begin position="827"/>
        <end position="848"/>
    </location>
</feature>
<sequence>MNTVLAPEPQFSSTLSTSSSAPFLFLPPCFCQRKKSRLHPLTFFVYTTPRRSIQTYFHKSYFSKTLLPTEPNALGSTSGNTDSPTGTAKHTQNSRLNDLRQLHINTMNAAIQAITDYQDDHSEQLPMVYDKYNPTSINALLFGPRVAHDMVTNQKTLRLANNALVEKVDELQSCRAVQLYCPARRAIIDKLLRAFLTVFAGSEGCRCLITRLRYFQNIWLFHLSSFSAPASIYNITGLQLHDDVLSEQAAAQHILDTPVPYITYPVLVPSSITAGIYRHRAPQEFILRSLARAYFRHFSRSRVCQFMLIYAQSMLTISQDSLIDSRAPVRLCLVFVDTSCSWRFSEGSRSAECTSTIAQPRHMLFDLPILGEPTTLATSLETAQLSQNSVTDSSTGDVPEDLKDFHIAMSGFQDEPDSASEDIKWLDDGLTLISETQATKAVVVDDKEAADQDMGEDNVDAHMDEEESISDIFNSHEHSFSVHEIAMAQGDASDDLSGDEDMADANLTFDPEGEMELEMIEALNDPSGASPFAQTSHLNNENQDTSMAESNPAAPGVSGFIPPSGIFSFSRPIAAPFTMTPKEPSVSLPLDIATPGFLGIGVSHWNTERFPASNGRTSFDQPTVSLLKSGSTTLPQNRTLAKPVSTVLKPSRYVSLNKNILEFKVADPEMAAWVYFNTWPVPIPSDLWEHIETLVIRYQIPVNGQWFGYKEPFQNPSPELQKHMNAWSGKIMNAYLNGRQNATHHSFTDSTLRYALPKAYENYDIGTIPDNMKHIDVLRLEQAEAHPYPTAGIDHEILEYCDTWQHTVQACTSFVNNAPRFLRIMSNPNRRRCAPPPSAENKHQRDDEENFVAPGKKMRVAQVATQQKSFFDPSSAFRKRGMEDDDSEENATKQAKDCEGKRSVAKIKSHKHNRSGEATVSTKAVASDIAPPKKRKIAPLRYRPDPEIDALFEDSEED</sequence>
<dbReference type="AlphaFoldDB" id="A0A9P4NS04"/>
<evidence type="ECO:0000313" key="2">
    <source>
        <dbReference type="EMBL" id="KAF2430636.1"/>
    </source>
</evidence>
<evidence type="ECO:0000313" key="3">
    <source>
        <dbReference type="Proteomes" id="UP000800235"/>
    </source>
</evidence>
<protein>
    <submittedName>
        <fullName evidence="2">Uncharacterized protein</fullName>
    </submittedName>
</protein>
<feature type="compositionally biased region" description="Basic residues" evidence="1">
    <location>
        <begin position="903"/>
        <end position="913"/>
    </location>
</feature>